<name>A0A139AMZ1_GONPJ</name>
<evidence type="ECO:0000313" key="3">
    <source>
        <dbReference type="Proteomes" id="UP000070544"/>
    </source>
</evidence>
<proteinExistence type="predicted"/>
<sequence>MHCIVPIRSQSKSKPRQTGVKPAQRGRGPNVPKTTLQPTARAGHQLRSASGSHAGRTRSCGSCSGSRTSARGARATDSPATLDPPLVVAVTAVAESVAGTLGDTTVEQVPRTSMHNVAIAHSHPPPTFANAFATPSAALAQLSLAEVPHGAARFVRPYRRGPAPTPPSTSTSTSTPVTPPQPQPHPAAAYTAGPQLVVPPHQSHGRSSRSARVQVQQQTPRAAAAQYQYRPDIQIDGPKFGPRARPVTLLEFSLLRHIAPSGPLRASLFDHSRAIPLVIDGARKLLDPDVPDPRRMIDVVRDIIDLDGPTAGGGRGGGLNNRNRIKGAFSLEVGYEEECWKDLRARACSLPGDAVPPTPTDDAHRSSVTFSCSLKPATAIDAGASATPCPAS</sequence>
<dbReference type="Proteomes" id="UP000070544">
    <property type="component" value="Unassembled WGS sequence"/>
</dbReference>
<protein>
    <submittedName>
        <fullName evidence="2">Uncharacterized protein</fullName>
    </submittedName>
</protein>
<feature type="region of interest" description="Disordered" evidence="1">
    <location>
        <begin position="1"/>
        <end position="80"/>
    </location>
</feature>
<accession>A0A139AMZ1</accession>
<feature type="compositionally biased region" description="Low complexity" evidence="1">
    <location>
        <begin position="57"/>
        <end position="76"/>
    </location>
</feature>
<gene>
    <name evidence="2" type="ORF">M427DRAFT_29876</name>
</gene>
<dbReference type="EMBL" id="KQ965743">
    <property type="protein sequence ID" value="KXS18131.1"/>
    <property type="molecule type" value="Genomic_DNA"/>
</dbReference>
<reference evidence="2 3" key="1">
    <citation type="journal article" date="2015" name="Genome Biol. Evol.">
        <title>Phylogenomic analyses indicate that early fungi evolved digesting cell walls of algal ancestors of land plants.</title>
        <authorList>
            <person name="Chang Y."/>
            <person name="Wang S."/>
            <person name="Sekimoto S."/>
            <person name="Aerts A.L."/>
            <person name="Choi C."/>
            <person name="Clum A."/>
            <person name="LaButti K.M."/>
            <person name="Lindquist E.A."/>
            <person name="Yee Ngan C."/>
            <person name="Ohm R.A."/>
            <person name="Salamov A.A."/>
            <person name="Grigoriev I.V."/>
            <person name="Spatafora J.W."/>
            <person name="Berbee M.L."/>
        </authorList>
    </citation>
    <scope>NUCLEOTIDE SEQUENCE [LARGE SCALE GENOMIC DNA]</scope>
    <source>
        <strain evidence="2 3">JEL478</strain>
    </source>
</reference>
<evidence type="ECO:0000313" key="2">
    <source>
        <dbReference type="EMBL" id="KXS18131.1"/>
    </source>
</evidence>
<feature type="region of interest" description="Disordered" evidence="1">
    <location>
        <begin position="156"/>
        <end position="224"/>
    </location>
</feature>
<organism evidence="2 3">
    <name type="scientific">Gonapodya prolifera (strain JEL478)</name>
    <name type="common">Monoblepharis prolifera</name>
    <dbReference type="NCBI Taxonomy" id="1344416"/>
    <lineage>
        <taxon>Eukaryota</taxon>
        <taxon>Fungi</taxon>
        <taxon>Fungi incertae sedis</taxon>
        <taxon>Chytridiomycota</taxon>
        <taxon>Chytridiomycota incertae sedis</taxon>
        <taxon>Monoblepharidomycetes</taxon>
        <taxon>Monoblepharidales</taxon>
        <taxon>Gonapodyaceae</taxon>
        <taxon>Gonapodya</taxon>
    </lineage>
</organism>
<evidence type="ECO:0000256" key="1">
    <source>
        <dbReference type="SAM" id="MobiDB-lite"/>
    </source>
</evidence>
<keyword evidence="3" id="KW-1185">Reference proteome</keyword>
<dbReference type="AlphaFoldDB" id="A0A139AMZ1"/>